<dbReference type="Proteomes" id="UP000266841">
    <property type="component" value="Unassembled WGS sequence"/>
</dbReference>
<evidence type="ECO:0000313" key="2">
    <source>
        <dbReference type="Proteomes" id="UP000266841"/>
    </source>
</evidence>
<gene>
    <name evidence="1" type="ORF">THAOC_37806</name>
</gene>
<dbReference type="EMBL" id="AGNL01050720">
    <property type="protein sequence ID" value="EJK43716.1"/>
    <property type="molecule type" value="Genomic_DNA"/>
</dbReference>
<comment type="caution">
    <text evidence="1">The sequence shown here is derived from an EMBL/GenBank/DDBJ whole genome shotgun (WGS) entry which is preliminary data.</text>
</comment>
<organism evidence="1 2">
    <name type="scientific">Thalassiosira oceanica</name>
    <name type="common">Marine diatom</name>
    <dbReference type="NCBI Taxonomy" id="159749"/>
    <lineage>
        <taxon>Eukaryota</taxon>
        <taxon>Sar</taxon>
        <taxon>Stramenopiles</taxon>
        <taxon>Ochrophyta</taxon>
        <taxon>Bacillariophyta</taxon>
        <taxon>Coscinodiscophyceae</taxon>
        <taxon>Thalassiosirophycidae</taxon>
        <taxon>Thalassiosirales</taxon>
        <taxon>Thalassiosiraceae</taxon>
        <taxon>Thalassiosira</taxon>
    </lineage>
</organism>
<reference evidence="1 2" key="1">
    <citation type="journal article" date="2012" name="Genome Biol.">
        <title>Genome and low-iron response of an oceanic diatom adapted to chronic iron limitation.</title>
        <authorList>
            <person name="Lommer M."/>
            <person name="Specht M."/>
            <person name="Roy A.S."/>
            <person name="Kraemer L."/>
            <person name="Andreson R."/>
            <person name="Gutowska M.A."/>
            <person name="Wolf J."/>
            <person name="Bergner S.V."/>
            <person name="Schilhabel M.B."/>
            <person name="Klostermeier U.C."/>
            <person name="Beiko R.G."/>
            <person name="Rosenstiel P."/>
            <person name="Hippler M."/>
            <person name="Laroche J."/>
        </authorList>
    </citation>
    <scope>NUCLEOTIDE SEQUENCE [LARGE SCALE GENOMIC DNA]</scope>
    <source>
        <strain evidence="1 2">CCMP1005</strain>
    </source>
</reference>
<evidence type="ECO:0008006" key="3">
    <source>
        <dbReference type="Google" id="ProtNLM"/>
    </source>
</evidence>
<name>K0R5E2_THAOC</name>
<dbReference type="AlphaFoldDB" id="K0R5E2"/>
<evidence type="ECO:0000313" key="1">
    <source>
        <dbReference type="EMBL" id="EJK43716.1"/>
    </source>
</evidence>
<protein>
    <recommendedName>
        <fullName evidence="3">Methyltransferase FkbM domain-containing protein</fullName>
    </recommendedName>
</protein>
<accession>K0R5E2</accession>
<dbReference type="OrthoDB" id="10006218at2759"/>
<proteinExistence type="predicted"/>
<keyword evidence="2" id="KW-1185">Reference proteome</keyword>
<sequence length="254" mass="29335">MYESQSEGDMRWSAPVASTKPKLADDWCFWMWEAISEITFVFFMSGGFTRRPLLLETSSRRHLDRKKAGRGPSRWQQHNILSGDDLGFTTKKSNCRKECRPEHVPIIRLADWIQQEVAGRRIPQPIGNSTFEPRVVMKMDVEFMEYEIIPDLMLSGVLCGTVHSIMGEFHHSVGMIAYLWPMTYNNSQSEESSGKNDLWHLERDKANEISIEWLRMMDHNPNCDTKFSMQDDESYRNDGMELPAILSSSNSSLS</sequence>